<comment type="caution">
    <text evidence="2">The sequence shown here is derived from an EMBL/GenBank/DDBJ whole genome shotgun (WGS) entry which is preliminary data.</text>
</comment>
<feature type="chain" id="PRO_5017833329" description="DUF4465 domain-containing protein" evidence="1">
    <location>
        <begin position="18"/>
        <end position="509"/>
    </location>
</feature>
<accession>A0A3E1Q930</accession>
<dbReference type="PROSITE" id="PS51257">
    <property type="entry name" value="PROKAR_LIPOPROTEIN"/>
    <property type="match status" value="1"/>
</dbReference>
<keyword evidence="3" id="KW-1185">Reference proteome</keyword>
<evidence type="ECO:0000313" key="3">
    <source>
        <dbReference type="Proteomes" id="UP000261082"/>
    </source>
</evidence>
<evidence type="ECO:0008006" key="4">
    <source>
        <dbReference type="Google" id="ProtNLM"/>
    </source>
</evidence>
<dbReference type="OrthoDB" id="832379at2"/>
<dbReference type="AlphaFoldDB" id="A0A3E1Q930"/>
<evidence type="ECO:0000313" key="2">
    <source>
        <dbReference type="EMBL" id="RFN58624.1"/>
    </source>
</evidence>
<protein>
    <recommendedName>
        <fullName evidence="4">DUF4465 domain-containing protein</fullName>
    </recommendedName>
</protein>
<proteinExistence type="predicted"/>
<feature type="signal peptide" evidence="1">
    <location>
        <begin position="1"/>
        <end position="17"/>
    </location>
</feature>
<gene>
    <name evidence="2" type="ORF">DZ858_00660</name>
</gene>
<name>A0A3E1Q930_9FLAO</name>
<organism evidence="2 3">
    <name type="scientific">Marixanthomonas ophiurae</name>
    <dbReference type="NCBI Taxonomy" id="387659"/>
    <lineage>
        <taxon>Bacteria</taxon>
        <taxon>Pseudomonadati</taxon>
        <taxon>Bacteroidota</taxon>
        <taxon>Flavobacteriia</taxon>
        <taxon>Flavobacteriales</taxon>
        <taxon>Flavobacteriaceae</taxon>
        <taxon>Marixanthomonas</taxon>
    </lineage>
</organism>
<dbReference type="Proteomes" id="UP000261082">
    <property type="component" value="Unassembled WGS sequence"/>
</dbReference>
<dbReference type="RefSeq" id="WP_117157652.1">
    <property type="nucleotide sequence ID" value="NZ_QVID01000001.1"/>
</dbReference>
<dbReference type="EMBL" id="QVID01000001">
    <property type="protein sequence ID" value="RFN58624.1"/>
    <property type="molecule type" value="Genomic_DNA"/>
</dbReference>
<evidence type="ECO:0000256" key="1">
    <source>
        <dbReference type="SAM" id="SignalP"/>
    </source>
</evidence>
<sequence length="509" mass="55383">MKNVTKKIVLMTFLAFAFVVSSCSEDDTAPSDPTNSEAIEQGSELASLIQRTSDDSDNESIDCIDFVYPLNFFIYNSNNEQIGTQTVTSDSELLSFLLSLESGTYIAMDYPISVVLKDGTVVDVANNAELLALITDCSSSGGDEVPSDFETILTSDSWFVTYFFDDEDETSDFAGYEFTFATDNTAQATNGSNTVEGTWNLTSSSTQDLELFFGNNDPFDELDEDWDIIEATSEIIKLKHISGGDGSVDFLTFERNPSGGGGGGNGDTGTFVDSLTTDNWYVNLLDDDGNDETCDYVAYQFTFNSDETVVAVSDNNTVNGTWAVTNSSSGLDLVLNFEITGEDDPFDDLNDDWDVQEFDANIIKLIDISGGNGGTDYLNFGRNPYEDCNGGGNTDNLETILQDGQWSVGSYIDDGDDETNDYNGYAFTFNADGTAIAESNSDTVNGTWAVTTSSSGLDLVLNFEIDNEDDPFDDLNDDWDVEQFTTVQVDLKDISGGDGSTDLLTFVKL</sequence>
<reference evidence="2 3" key="1">
    <citation type="journal article" date="2007" name="Int. J. Syst. Evol. Microbiol.">
        <title>Marixanthomonas ophiurae gen. nov., sp. nov., a marine bacterium of the family Flavobacteriaceae isolated from a deep-sea brittle star.</title>
        <authorList>
            <person name="Romanenko L.A."/>
            <person name="Uchino M."/>
            <person name="Frolova G.M."/>
            <person name="Mikhailov V.V."/>
        </authorList>
    </citation>
    <scope>NUCLEOTIDE SEQUENCE [LARGE SCALE GENOMIC DNA]</scope>
    <source>
        <strain evidence="2 3">KMM 3046</strain>
    </source>
</reference>
<keyword evidence="1" id="KW-0732">Signal</keyword>